<protein>
    <submittedName>
        <fullName evidence="10">Zinc finger protein 479-like</fullName>
    </submittedName>
</protein>
<dbReference type="KEGG" id="nss:113425376"/>
<evidence type="ECO:0000256" key="4">
    <source>
        <dbReference type="ARBA" id="ARBA00022833"/>
    </source>
</evidence>
<dbReference type="AlphaFoldDB" id="A0A6J1VRP6"/>
<feature type="domain" description="KRAB" evidence="8">
    <location>
        <begin position="62"/>
        <end position="143"/>
    </location>
</feature>
<dbReference type="InterPro" id="IPR036236">
    <property type="entry name" value="Znf_C2H2_sf"/>
</dbReference>
<dbReference type="GO" id="GO:0006355">
    <property type="term" value="P:regulation of DNA-templated transcription"/>
    <property type="evidence" value="ECO:0007669"/>
    <property type="project" value="InterPro"/>
</dbReference>
<keyword evidence="9" id="KW-1185">Reference proteome</keyword>
<keyword evidence="4" id="KW-0862">Zinc</keyword>
<gene>
    <name evidence="10" type="primary">LOC113425376</name>
</gene>
<dbReference type="PROSITE" id="PS50805">
    <property type="entry name" value="KRAB"/>
    <property type="match status" value="1"/>
</dbReference>
<dbReference type="RefSeq" id="XP_026543303.1">
    <property type="nucleotide sequence ID" value="XM_026687518.1"/>
</dbReference>
<dbReference type="Gene3D" id="6.10.140.140">
    <property type="match status" value="1"/>
</dbReference>
<reference evidence="10" key="1">
    <citation type="submission" date="2025-08" db="UniProtKB">
        <authorList>
            <consortium name="RefSeq"/>
        </authorList>
    </citation>
    <scope>IDENTIFICATION</scope>
</reference>
<feature type="domain" description="C2H2-type" evidence="7">
    <location>
        <begin position="297"/>
        <end position="324"/>
    </location>
</feature>
<accession>A0A6J1VRP6</accession>
<evidence type="ECO:0000259" key="7">
    <source>
        <dbReference type="PROSITE" id="PS50157"/>
    </source>
</evidence>
<feature type="compositionally biased region" description="Polar residues" evidence="6">
    <location>
        <begin position="184"/>
        <end position="202"/>
    </location>
</feature>
<dbReference type="InterPro" id="IPR050758">
    <property type="entry name" value="Znf_C2H2-type"/>
</dbReference>
<dbReference type="Pfam" id="PF00096">
    <property type="entry name" value="zf-C2H2"/>
    <property type="match status" value="3"/>
</dbReference>
<dbReference type="SMART" id="SM00349">
    <property type="entry name" value="KRAB"/>
    <property type="match status" value="1"/>
</dbReference>
<dbReference type="InterPro" id="IPR013087">
    <property type="entry name" value="Znf_C2H2_type"/>
</dbReference>
<keyword evidence="2" id="KW-0677">Repeat</keyword>
<dbReference type="FunFam" id="3.30.160.60:FF:002343">
    <property type="entry name" value="Zinc finger protein 33A"/>
    <property type="match status" value="2"/>
</dbReference>
<dbReference type="InterPro" id="IPR036051">
    <property type="entry name" value="KRAB_dom_sf"/>
</dbReference>
<dbReference type="PANTHER" id="PTHR23234:SF10">
    <property type="entry name" value="RIKEN CDNA 6720489N17 GENE-RELATED"/>
    <property type="match status" value="1"/>
</dbReference>
<feature type="region of interest" description="Disordered" evidence="6">
    <location>
        <begin position="181"/>
        <end position="202"/>
    </location>
</feature>
<evidence type="ECO:0000256" key="2">
    <source>
        <dbReference type="ARBA" id="ARBA00022737"/>
    </source>
</evidence>
<evidence type="ECO:0000256" key="3">
    <source>
        <dbReference type="ARBA" id="ARBA00022771"/>
    </source>
</evidence>
<evidence type="ECO:0000256" key="5">
    <source>
        <dbReference type="PROSITE-ProRule" id="PRU00042"/>
    </source>
</evidence>
<dbReference type="SUPFAM" id="SSF57667">
    <property type="entry name" value="beta-beta-alpha zinc fingers"/>
    <property type="match status" value="3"/>
</dbReference>
<organism evidence="9 10">
    <name type="scientific">Notechis scutatus</name>
    <name type="common">mainland tiger snake</name>
    <dbReference type="NCBI Taxonomy" id="8663"/>
    <lineage>
        <taxon>Eukaryota</taxon>
        <taxon>Metazoa</taxon>
        <taxon>Chordata</taxon>
        <taxon>Craniata</taxon>
        <taxon>Vertebrata</taxon>
        <taxon>Euteleostomi</taxon>
        <taxon>Lepidosauria</taxon>
        <taxon>Squamata</taxon>
        <taxon>Bifurcata</taxon>
        <taxon>Unidentata</taxon>
        <taxon>Episquamata</taxon>
        <taxon>Toxicofera</taxon>
        <taxon>Serpentes</taxon>
        <taxon>Colubroidea</taxon>
        <taxon>Elapidae</taxon>
        <taxon>Hydrophiinae</taxon>
        <taxon>Notechis</taxon>
    </lineage>
</organism>
<evidence type="ECO:0000313" key="10">
    <source>
        <dbReference type="RefSeq" id="XP_026543303.1"/>
    </source>
</evidence>
<evidence type="ECO:0000256" key="1">
    <source>
        <dbReference type="ARBA" id="ARBA00022723"/>
    </source>
</evidence>
<dbReference type="PROSITE" id="PS00028">
    <property type="entry name" value="ZINC_FINGER_C2H2_1"/>
    <property type="match status" value="3"/>
</dbReference>
<dbReference type="PROSITE" id="PS50157">
    <property type="entry name" value="ZINC_FINGER_C2H2_2"/>
    <property type="match status" value="4"/>
</dbReference>
<dbReference type="Gene3D" id="3.30.160.60">
    <property type="entry name" value="Classic Zinc Finger"/>
    <property type="match status" value="5"/>
</dbReference>
<feature type="domain" description="C2H2-type" evidence="7">
    <location>
        <begin position="342"/>
        <end position="364"/>
    </location>
</feature>
<dbReference type="GeneID" id="113425376"/>
<dbReference type="GO" id="GO:0008270">
    <property type="term" value="F:zinc ion binding"/>
    <property type="evidence" value="ECO:0007669"/>
    <property type="project" value="UniProtKB-KW"/>
</dbReference>
<evidence type="ECO:0000313" key="9">
    <source>
        <dbReference type="Proteomes" id="UP000504612"/>
    </source>
</evidence>
<feature type="domain" description="C2H2-type" evidence="7">
    <location>
        <begin position="241"/>
        <end position="268"/>
    </location>
</feature>
<sequence length="364" mass="41952">MGSNWVDHTNLSPDLSFRGIPKDRSQDLDSSLVDKMESPLFTELSPFGEAERATGFLIQGPVSFGEVAIHFNSEEWLLLDPSQKALYQEVMLETSRMVASLAFDAQKKENDQEPNLVPLQIIKTEIPEETSTNKWGRRKSEKKHNWSENSILECVEMDLFLTQRDSKEYMGKCQSRKRLKANPDVSNHCKTGKSSSSNNLTSHKMIQAREKPYNDVNRRKSIGWRGNLTSYKKIHTREKQYKCLDCGKSLRHRVCLKYHKRIHTGEKPYKCLDCGKGFRQSCDLASHKRVHTGEKPYKCMECGKSFSVKRSLTSHQLVHTGEKPYECMEYGKSFSVKGEKPYKCMECGKSYKSSSYLNTHLWSY</sequence>
<keyword evidence="3 5" id="KW-0863">Zinc-finger</keyword>
<dbReference type="SUPFAM" id="SSF109640">
    <property type="entry name" value="KRAB domain (Kruppel-associated box)"/>
    <property type="match status" value="1"/>
</dbReference>
<evidence type="ECO:0000256" key="6">
    <source>
        <dbReference type="SAM" id="MobiDB-lite"/>
    </source>
</evidence>
<dbReference type="CDD" id="cd07765">
    <property type="entry name" value="KRAB_A-box"/>
    <property type="match status" value="1"/>
</dbReference>
<evidence type="ECO:0000259" key="8">
    <source>
        <dbReference type="PROSITE" id="PS50805"/>
    </source>
</evidence>
<dbReference type="FunFam" id="3.30.160.60:FF:002090">
    <property type="entry name" value="Zinc finger protein 473"/>
    <property type="match status" value="1"/>
</dbReference>
<dbReference type="InterPro" id="IPR001909">
    <property type="entry name" value="KRAB"/>
</dbReference>
<dbReference type="FunFam" id="3.30.160.60:FF:000202">
    <property type="entry name" value="Zinc finger protein 574"/>
    <property type="match status" value="1"/>
</dbReference>
<name>A0A6J1VRP6_9SAUR</name>
<feature type="domain" description="C2H2-type" evidence="7">
    <location>
        <begin position="269"/>
        <end position="296"/>
    </location>
</feature>
<dbReference type="SMART" id="SM00355">
    <property type="entry name" value="ZnF_C2H2"/>
    <property type="match status" value="4"/>
</dbReference>
<dbReference type="Pfam" id="PF01352">
    <property type="entry name" value="KRAB"/>
    <property type="match status" value="1"/>
</dbReference>
<dbReference type="PANTHER" id="PTHR23234">
    <property type="entry name" value="ZNF44 PROTEIN"/>
    <property type="match status" value="1"/>
</dbReference>
<dbReference type="GO" id="GO:0032502">
    <property type="term" value="P:developmental process"/>
    <property type="evidence" value="ECO:0007669"/>
    <property type="project" value="UniProtKB-ARBA"/>
</dbReference>
<proteinExistence type="predicted"/>
<dbReference type="Proteomes" id="UP000504612">
    <property type="component" value="Unplaced"/>
</dbReference>
<keyword evidence="1" id="KW-0479">Metal-binding</keyword>